<dbReference type="PANTHER" id="PTHR35894:SF1">
    <property type="entry name" value="PHOSPHORIBULOKINASE _ URIDINE KINASE FAMILY"/>
    <property type="match status" value="1"/>
</dbReference>
<evidence type="ECO:0000259" key="1">
    <source>
        <dbReference type="SMART" id="SM00382"/>
    </source>
</evidence>
<gene>
    <name evidence="2" type="ORF">Q664_11585</name>
</gene>
<dbReference type="InterPro" id="IPR007560">
    <property type="entry name" value="Restrct_endonuc_IV_Mrr"/>
</dbReference>
<dbReference type="InterPro" id="IPR027417">
    <property type="entry name" value="P-loop_NTPase"/>
</dbReference>
<dbReference type="PANTHER" id="PTHR35894">
    <property type="entry name" value="GENERAL SECRETION PATHWAY PROTEIN A-RELATED"/>
    <property type="match status" value="1"/>
</dbReference>
<proteinExistence type="predicted"/>
<dbReference type="InterPro" id="IPR011856">
    <property type="entry name" value="tRNA_endonuc-like_dom_sf"/>
</dbReference>
<dbReference type="Proteomes" id="UP000028547">
    <property type="component" value="Unassembled WGS sequence"/>
</dbReference>
<dbReference type="InterPro" id="IPR052026">
    <property type="entry name" value="ExeA_AAA_ATPase_DNA-bind"/>
</dbReference>
<dbReference type="GO" id="GO:0004519">
    <property type="term" value="F:endonuclease activity"/>
    <property type="evidence" value="ECO:0007669"/>
    <property type="project" value="InterPro"/>
</dbReference>
<protein>
    <recommendedName>
        <fullName evidence="1">AAA+ ATPase domain-containing protein</fullName>
    </recommendedName>
</protein>
<dbReference type="EMBL" id="JPMI01000074">
    <property type="protein sequence ID" value="KFA93057.1"/>
    <property type="molecule type" value="Genomic_DNA"/>
</dbReference>
<dbReference type="GO" id="GO:0003677">
    <property type="term" value="F:DNA binding"/>
    <property type="evidence" value="ECO:0007669"/>
    <property type="project" value="InterPro"/>
</dbReference>
<feature type="domain" description="AAA+ ATPase" evidence="1">
    <location>
        <begin position="43"/>
        <end position="219"/>
    </location>
</feature>
<evidence type="ECO:0000313" key="2">
    <source>
        <dbReference type="EMBL" id="KFA93057.1"/>
    </source>
</evidence>
<dbReference type="InterPro" id="IPR003593">
    <property type="entry name" value="AAA+_ATPase"/>
</dbReference>
<organism evidence="2 3">
    <name type="scientific">Archangium violaceum Cb vi76</name>
    <dbReference type="NCBI Taxonomy" id="1406225"/>
    <lineage>
        <taxon>Bacteria</taxon>
        <taxon>Pseudomonadati</taxon>
        <taxon>Myxococcota</taxon>
        <taxon>Myxococcia</taxon>
        <taxon>Myxococcales</taxon>
        <taxon>Cystobacterineae</taxon>
        <taxon>Archangiaceae</taxon>
        <taxon>Archangium</taxon>
    </lineage>
</organism>
<dbReference type="AlphaFoldDB" id="A0A084SX72"/>
<sequence length="549" mass="61943">MLEACNLQRNPFTKTEPKDDAIDQVFVGREAELRDAAWRVYDGPRNLLVVGGYGYGKTTFVRKLLRELRMTKQVSFLTGYAALQHDSPDGFRLAALTALVEGALATASPDTGLHDFALKSWDELARLEPDARGPRVPDLRFRHGLELARAAGIHRVVIAIDEIDKRDAQVVQGIVMGARSLLDTDASFVLTGRYMDVFTDIRSSLLAAFDHRLELQPFEPEDLVDILRRNLATFRRRSEEPPTLAPFVTEVVEAIVDRCGGMPRPLNLMAYAALEELLQTQHPLSEQAIRVTPEHLDRALQKEGNLIYSGLAESERELLAKIFRRNSYVSGADLGELDPVRGLPGAVQNMEQLSREDALLRLESSTGPAFQLSPLIEPVFRGLRQRKEQLKALWLEASSPEVSDEEGQLLEDFAAEFFKESFLVSERNARTGTEEIDLILRPSRESDAVFRKSSYLFVECKNWRKQKVNQEVVTKLVGILQNRRLKQGFLLTTGSFTKDAVQQARSFYQTTELELILIDGKEMMAFLDDLRSVSDFLSSLHRGQVLQLR</sequence>
<dbReference type="SMART" id="SM00382">
    <property type="entry name" value="AAA"/>
    <property type="match status" value="1"/>
</dbReference>
<dbReference type="Pfam" id="PF04471">
    <property type="entry name" value="Mrr_cat"/>
    <property type="match status" value="1"/>
</dbReference>
<dbReference type="SUPFAM" id="SSF52980">
    <property type="entry name" value="Restriction endonuclease-like"/>
    <property type="match status" value="1"/>
</dbReference>
<dbReference type="InterPro" id="IPR011335">
    <property type="entry name" value="Restrct_endonuc-II-like"/>
</dbReference>
<name>A0A084SX72_9BACT</name>
<dbReference type="SUPFAM" id="SSF52540">
    <property type="entry name" value="P-loop containing nucleoside triphosphate hydrolases"/>
    <property type="match status" value="1"/>
</dbReference>
<accession>A0A084SX72</accession>
<dbReference type="Gene3D" id="3.40.50.300">
    <property type="entry name" value="P-loop containing nucleotide triphosphate hydrolases"/>
    <property type="match status" value="1"/>
</dbReference>
<dbReference type="InterPro" id="IPR041664">
    <property type="entry name" value="AAA_16"/>
</dbReference>
<comment type="caution">
    <text evidence="2">The sequence shown here is derived from an EMBL/GenBank/DDBJ whole genome shotgun (WGS) entry which is preliminary data.</text>
</comment>
<dbReference type="Pfam" id="PF13191">
    <property type="entry name" value="AAA_16"/>
    <property type="match status" value="1"/>
</dbReference>
<evidence type="ECO:0000313" key="3">
    <source>
        <dbReference type="Proteomes" id="UP000028547"/>
    </source>
</evidence>
<dbReference type="GO" id="GO:0009307">
    <property type="term" value="P:DNA restriction-modification system"/>
    <property type="evidence" value="ECO:0007669"/>
    <property type="project" value="InterPro"/>
</dbReference>
<dbReference type="Gene3D" id="3.40.1350.10">
    <property type="match status" value="1"/>
</dbReference>
<reference evidence="2 3" key="1">
    <citation type="submission" date="2014-07" db="EMBL/GenBank/DDBJ databases">
        <title>Draft Genome Sequence of Gephyronic Acid Producer, Cystobacter violaceus Strain Cb vi76.</title>
        <authorList>
            <person name="Stevens D.C."/>
            <person name="Young J."/>
            <person name="Carmichael R."/>
            <person name="Tan J."/>
            <person name="Taylor R.E."/>
        </authorList>
    </citation>
    <scope>NUCLEOTIDE SEQUENCE [LARGE SCALE GENOMIC DNA]</scope>
    <source>
        <strain evidence="2 3">Cb vi76</strain>
    </source>
</reference>